<keyword evidence="6 10" id="KW-0808">Transferase</keyword>
<dbReference type="PANTHER" id="PTHR32438:SF5">
    <property type="entry name" value="4-ALPHA-GLUCANOTRANSFERASE DPE1, CHLOROPLASTIC_AMYLOPLASTIC"/>
    <property type="match status" value="1"/>
</dbReference>
<dbReference type="SUPFAM" id="SSF51445">
    <property type="entry name" value="(Trans)glycosidases"/>
    <property type="match status" value="1"/>
</dbReference>
<evidence type="ECO:0000259" key="12">
    <source>
        <dbReference type="Pfam" id="PF21226"/>
    </source>
</evidence>
<evidence type="ECO:0000256" key="5">
    <source>
        <dbReference type="ARBA" id="ARBA00022676"/>
    </source>
</evidence>
<evidence type="ECO:0000256" key="1">
    <source>
        <dbReference type="ARBA" id="ARBA00000439"/>
    </source>
</evidence>
<comment type="catalytic activity">
    <reaction evidence="1 10">
        <text>Transfers a segment of a (1-&gt;4)-alpha-D-glucan to a new position in an acceptor, which may be glucose or a (1-&gt;4)-alpha-D-glucan.</text>
        <dbReference type="EC" id="2.4.1.25"/>
    </reaction>
</comment>
<dbReference type="EC" id="2.4.1.25" evidence="3 10"/>
<dbReference type="InterPro" id="IPR017853">
    <property type="entry name" value="GH"/>
</dbReference>
<dbReference type="EMBL" id="BAAAZO010000006">
    <property type="protein sequence ID" value="GAA3620053.1"/>
    <property type="molecule type" value="Genomic_DNA"/>
</dbReference>
<name>A0ABP6ZUS5_9ACTN</name>
<dbReference type="NCBIfam" id="TIGR00217">
    <property type="entry name" value="malQ"/>
    <property type="match status" value="1"/>
</dbReference>
<feature type="region of interest" description="Disordered" evidence="11">
    <location>
        <begin position="1"/>
        <end position="62"/>
    </location>
</feature>
<evidence type="ECO:0000256" key="7">
    <source>
        <dbReference type="ARBA" id="ARBA00023277"/>
    </source>
</evidence>
<evidence type="ECO:0000256" key="4">
    <source>
        <dbReference type="ARBA" id="ARBA00020295"/>
    </source>
</evidence>
<dbReference type="RefSeq" id="WP_231481008.1">
    <property type="nucleotide sequence ID" value="NZ_BAAAZO010000006.1"/>
</dbReference>
<keyword evidence="14" id="KW-1185">Reference proteome</keyword>
<dbReference type="InterPro" id="IPR048458">
    <property type="entry name" value="MalQ_N"/>
</dbReference>
<accession>A0ABP6ZUS5</accession>
<evidence type="ECO:0000256" key="10">
    <source>
        <dbReference type="RuleBase" id="RU361207"/>
    </source>
</evidence>
<proteinExistence type="inferred from homology"/>
<sequence length="813" mass="90242">MTEQRPLPDRSDLSVGPDDEGSVYDISAPTPPSGIPLSALWEDPKSSGPDDHPDRDPDDASAAFTRPRLVDGNLDLDAPAPEELVELATGLGVSTEFKDWQGNLVPVATHTLCGVLAALDMPVRTGVHVRAALAELRRRPWEKLLPDITVVREGDSAIIPVHVEADLPLHRLDVRLETEDGTLLKLPLAADQPAPDEGRATFEGRTRRRVNYMVLGDIPIGDHTLIARHLPQARHPGSENPVQSDELYRPYVVTPRRIELPPSVAQSRAWGFMTQLYSVRSSRSWGLGDLGDLAELTGWSARAGGADYVLVNPLHAAEPVAPMTPSPYLPTTRRFFNPVYLRVEDIPEVAYLASTERAIIEWQAEAMRALSTDPRDLDRDAVWEAKSASLQTVFEHPRSRERQAAFEAFCLREGEGLEDFATWSALVERYGLPTSNWPDHLREPHSDAVVQVREELVDRVEFHMWLQWCLDQQLARVAAIAQDAGMSVGVVHDLAVGVHPDGADAWALADVLALGVTAGAPPDAFNQQGQDWSQPPWRPDRLAELGYEPYRAMLRTLLRHAGALRIDHILGLFRFWWVPEGNSPADGTYVKYDHEAMIGLLALEAQRAGCFVIGEDLGNVEPSTREYLKERGVLGTSILWFERDYDGDGKPLEPSQWRDLCLATVTTHDLPPTAGYLAGEHIELRERLGLLTRSYEQEAAVDAEQRQDVLDQLTELGLLKVGPTERDKVEALHAFLALTPARLIGVQLADAVGDRRTMNQPGTNDEYPNWRLPLADGVGQPILLDDLMDSVRVLSLIRTVDSRLHPNDWVEPE</sequence>
<evidence type="ECO:0000256" key="11">
    <source>
        <dbReference type="SAM" id="MobiDB-lite"/>
    </source>
</evidence>
<dbReference type="Pfam" id="PF02446">
    <property type="entry name" value="Glyco_hydro_77"/>
    <property type="match status" value="1"/>
</dbReference>
<dbReference type="Gene3D" id="3.20.20.80">
    <property type="entry name" value="Glycosidases"/>
    <property type="match status" value="1"/>
</dbReference>
<evidence type="ECO:0000313" key="14">
    <source>
        <dbReference type="Proteomes" id="UP001501074"/>
    </source>
</evidence>
<evidence type="ECO:0000256" key="3">
    <source>
        <dbReference type="ARBA" id="ARBA00012560"/>
    </source>
</evidence>
<feature type="compositionally biased region" description="Basic and acidic residues" evidence="11">
    <location>
        <begin position="1"/>
        <end position="12"/>
    </location>
</feature>
<dbReference type="Pfam" id="PF21226">
    <property type="entry name" value="MalQ_N"/>
    <property type="match status" value="1"/>
</dbReference>
<evidence type="ECO:0000256" key="2">
    <source>
        <dbReference type="ARBA" id="ARBA00005684"/>
    </source>
</evidence>
<comment type="similarity">
    <text evidence="2 10">Belongs to the disproportionating enzyme family.</text>
</comment>
<organism evidence="13 14">
    <name type="scientific">Kineosporia mesophila</name>
    <dbReference type="NCBI Taxonomy" id="566012"/>
    <lineage>
        <taxon>Bacteria</taxon>
        <taxon>Bacillati</taxon>
        <taxon>Actinomycetota</taxon>
        <taxon>Actinomycetes</taxon>
        <taxon>Kineosporiales</taxon>
        <taxon>Kineosporiaceae</taxon>
        <taxon>Kineosporia</taxon>
    </lineage>
</organism>
<comment type="caution">
    <text evidence="13">The sequence shown here is derived from an EMBL/GenBank/DDBJ whole genome shotgun (WGS) entry which is preliminary data.</text>
</comment>
<dbReference type="InterPro" id="IPR003385">
    <property type="entry name" value="Glyco_hydro_77"/>
</dbReference>
<feature type="compositionally biased region" description="Basic and acidic residues" evidence="11">
    <location>
        <begin position="42"/>
        <end position="55"/>
    </location>
</feature>
<evidence type="ECO:0000256" key="9">
    <source>
        <dbReference type="ARBA" id="ARBA00031501"/>
    </source>
</evidence>
<gene>
    <name evidence="13" type="primary">malQ</name>
    <name evidence="13" type="ORF">GCM10022223_41140</name>
</gene>
<feature type="domain" description="MalQ N-terminal beta-sandwich" evidence="12">
    <location>
        <begin position="145"/>
        <end position="229"/>
    </location>
</feature>
<evidence type="ECO:0000313" key="13">
    <source>
        <dbReference type="EMBL" id="GAA3620053.1"/>
    </source>
</evidence>
<protein>
    <recommendedName>
        <fullName evidence="4 10">4-alpha-glucanotransferase</fullName>
        <ecNumber evidence="3 10">2.4.1.25</ecNumber>
    </recommendedName>
    <alternativeName>
        <fullName evidence="8 10">Amylomaltase</fullName>
    </alternativeName>
    <alternativeName>
        <fullName evidence="9 10">Disproportionating enzyme</fullName>
    </alternativeName>
</protein>
<keyword evidence="5 10" id="KW-0328">Glycosyltransferase</keyword>
<dbReference type="Proteomes" id="UP001501074">
    <property type="component" value="Unassembled WGS sequence"/>
</dbReference>
<dbReference type="PANTHER" id="PTHR32438">
    <property type="entry name" value="4-ALPHA-GLUCANOTRANSFERASE DPE1, CHLOROPLASTIC/AMYLOPLASTIC"/>
    <property type="match status" value="1"/>
</dbReference>
<evidence type="ECO:0000256" key="6">
    <source>
        <dbReference type="ARBA" id="ARBA00022679"/>
    </source>
</evidence>
<evidence type="ECO:0000256" key="8">
    <source>
        <dbReference type="ARBA" id="ARBA00031423"/>
    </source>
</evidence>
<reference evidence="14" key="1">
    <citation type="journal article" date="2019" name="Int. J. Syst. Evol. Microbiol.">
        <title>The Global Catalogue of Microorganisms (GCM) 10K type strain sequencing project: providing services to taxonomists for standard genome sequencing and annotation.</title>
        <authorList>
            <consortium name="The Broad Institute Genomics Platform"/>
            <consortium name="The Broad Institute Genome Sequencing Center for Infectious Disease"/>
            <person name="Wu L."/>
            <person name="Ma J."/>
        </authorList>
    </citation>
    <scope>NUCLEOTIDE SEQUENCE [LARGE SCALE GENOMIC DNA]</scope>
    <source>
        <strain evidence="14">JCM 16902</strain>
    </source>
</reference>
<keyword evidence="7 10" id="KW-0119">Carbohydrate metabolism</keyword>